<dbReference type="SUPFAM" id="SSF52540">
    <property type="entry name" value="P-loop containing nucleoside triphosphate hydrolases"/>
    <property type="match status" value="1"/>
</dbReference>
<evidence type="ECO:0000313" key="12">
    <source>
        <dbReference type="Proteomes" id="UP000747110"/>
    </source>
</evidence>
<dbReference type="Pfam" id="PF00004">
    <property type="entry name" value="AAA"/>
    <property type="match status" value="1"/>
</dbReference>
<dbReference type="Gene3D" id="3.40.50.300">
    <property type="entry name" value="P-loop containing nucleotide triphosphate hydrolases"/>
    <property type="match status" value="1"/>
</dbReference>
<evidence type="ECO:0000256" key="2">
    <source>
        <dbReference type="ARBA" id="ARBA00022490"/>
    </source>
</evidence>
<organism evidence="10 11">
    <name type="scientific">Volvox reticuliferus</name>
    <dbReference type="NCBI Taxonomy" id="1737510"/>
    <lineage>
        <taxon>Eukaryota</taxon>
        <taxon>Viridiplantae</taxon>
        <taxon>Chlorophyta</taxon>
        <taxon>core chlorophytes</taxon>
        <taxon>Chlorophyceae</taxon>
        <taxon>CS clade</taxon>
        <taxon>Chlamydomonadales</taxon>
        <taxon>Volvocaceae</taxon>
        <taxon>Volvox</taxon>
    </lineage>
</organism>
<evidence type="ECO:0000313" key="11">
    <source>
        <dbReference type="Proteomes" id="UP000722791"/>
    </source>
</evidence>
<keyword evidence="4" id="KW-0547">Nucleotide-binding</keyword>
<comment type="subcellular location">
    <subcellularLocation>
        <location evidence="1">Cytoplasm</location>
        <location evidence="1">Cytoskeleton</location>
        <location evidence="1">Spindle pole</location>
    </subcellularLocation>
</comment>
<evidence type="ECO:0000256" key="4">
    <source>
        <dbReference type="ARBA" id="ARBA00022741"/>
    </source>
</evidence>
<keyword evidence="12" id="KW-1185">Reference proteome</keyword>
<dbReference type="Proteomes" id="UP000747110">
    <property type="component" value="Unassembled WGS sequence"/>
</dbReference>
<dbReference type="InterPro" id="IPR050304">
    <property type="entry name" value="MT-severing_AAA_ATPase"/>
</dbReference>
<dbReference type="InterPro" id="IPR003593">
    <property type="entry name" value="AAA+_ATPase"/>
</dbReference>
<evidence type="ECO:0000256" key="5">
    <source>
        <dbReference type="ARBA" id="ARBA00022840"/>
    </source>
</evidence>
<dbReference type="PANTHER" id="PTHR23074">
    <property type="entry name" value="AAA DOMAIN-CONTAINING"/>
    <property type="match status" value="1"/>
</dbReference>
<reference evidence="10" key="1">
    <citation type="journal article" date="2021" name="Proc. Natl. Acad. Sci. U.S.A.">
        <title>Three genomes in the algal genus Volvox reveal the fate of a haploid sex-determining region after a transition to homothallism.</title>
        <authorList>
            <person name="Yamamoto K."/>
            <person name="Hamaji T."/>
            <person name="Kawai-Toyooka H."/>
            <person name="Matsuzaki R."/>
            <person name="Takahashi F."/>
            <person name="Nishimura Y."/>
            <person name="Kawachi M."/>
            <person name="Noguchi H."/>
            <person name="Minakuchi Y."/>
            <person name="Umen J.G."/>
            <person name="Toyoda A."/>
            <person name="Nozaki H."/>
        </authorList>
    </citation>
    <scope>NUCLEOTIDE SEQUENCE</scope>
    <source>
        <strain evidence="10">NIES-3785</strain>
        <strain evidence="9">NIES-3786</strain>
    </source>
</reference>
<dbReference type="GO" id="GO:0005524">
    <property type="term" value="F:ATP binding"/>
    <property type="evidence" value="ECO:0007669"/>
    <property type="project" value="UniProtKB-KW"/>
</dbReference>
<dbReference type="InterPro" id="IPR027417">
    <property type="entry name" value="P-loop_NTPase"/>
</dbReference>
<dbReference type="Proteomes" id="UP000722791">
    <property type="component" value="Unassembled WGS sequence"/>
</dbReference>
<protein>
    <recommendedName>
        <fullName evidence="8">AAA+ ATPase domain-containing protein</fullName>
    </recommendedName>
</protein>
<evidence type="ECO:0000313" key="9">
    <source>
        <dbReference type="EMBL" id="GIL70727.1"/>
    </source>
</evidence>
<dbReference type="Gene3D" id="1.10.8.60">
    <property type="match status" value="1"/>
</dbReference>
<dbReference type="GO" id="GO:0005874">
    <property type="term" value="C:microtubule"/>
    <property type="evidence" value="ECO:0007669"/>
    <property type="project" value="UniProtKB-KW"/>
</dbReference>
<evidence type="ECO:0000256" key="3">
    <source>
        <dbReference type="ARBA" id="ARBA00022701"/>
    </source>
</evidence>
<name>A0A8J4DEF7_9CHLO</name>
<dbReference type="InterPro" id="IPR041569">
    <property type="entry name" value="AAA_lid_3"/>
</dbReference>
<comment type="caution">
    <text evidence="10">The sequence shown here is derived from an EMBL/GenBank/DDBJ whole genome shotgun (WGS) entry which is preliminary data.</text>
</comment>
<evidence type="ECO:0000259" key="8">
    <source>
        <dbReference type="SMART" id="SM00382"/>
    </source>
</evidence>
<keyword evidence="2" id="KW-0963">Cytoplasm</keyword>
<evidence type="ECO:0000256" key="1">
    <source>
        <dbReference type="ARBA" id="ARBA00004647"/>
    </source>
</evidence>
<sequence>MEGLASALQSVLSHAVAALEYEDKNDLYQSLQEYNSAWCTLSCAFERHGTTSCGGFPGLVHDTCTALLETYSTRYEAIRARLEAENCGEGCEGDVGRSPQITSSSSGSFPNLFGSTSRSCEPPASFGPHQLLQVCNSIQCNPIQPGCPTILYGAEHINTISLAASGAIHSHAKGDSGRCLWRRCEQQQWPPTPNDFSGIGSGAKGPVPAVSDRAGGRGLASTARAGAMLMTELMTEVFQMCHRPVQEGSSLDDLAGLESVKEEVRLALLLPLRMPHLFQGIRQPARNFLLHGPPGTGKTMLVERIAAEAGMTLLVLTPGAILSKWSGESEKQLRAVFDVARALQPCIVFMDEVDSLAPTRGCGDDPIGRRLLNELLVQMSCLASGVVGPRSAVAGPPTPLTNAVDAMGNRYSGNGSGGDGSCDSMSVYVFAATNRIQDCDPALLRRFDRRVAVPLPDVKARETFLAGVLARPEVGDHSLDASELRQLAERTEGYSGSDLAQLCREAVMQPVRELLREMADWGPWGRGSSISTAAAVAPSVAFSGGGDVPGGPRSLGIQDFEWALGVVQPVQPPTS</sequence>
<gene>
    <name evidence="9" type="ORF">Vretifemale_1441</name>
    <name evidence="10" type="ORF">Vretimale_3829</name>
</gene>
<dbReference type="GO" id="GO:0000922">
    <property type="term" value="C:spindle pole"/>
    <property type="evidence" value="ECO:0007669"/>
    <property type="project" value="UniProtKB-SubCell"/>
</dbReference>
<feature type="domain" description="AAA+ ATPase" evidence="8">
    <location>
        <begin position="284"/>
        <end position="457"/>
    </location>
</feature>
<dbReference type="OrthoDB" id="10254455at2759"/>
<keyword evidence="7" id="KW-0413">Isomerase</keyword>
<accession>A0A8J4DEF7</accession>
<dbReference type="GO" id="GO:0016853">
    <property type="term" value="F:isomerase activity"/>
    <property type="evidence" value="ECO:0007669"/>
    <property type="project" value="UniProtKB-KW"/>
</dbReference>
<evidence type="ECO:0000313" key="10">
    <source>
        <dbReference type="EMBL" id="GIL98453.1"/>
    </source>
</evidence>
<evidence type="ECO:0000256" key="6">
    <source>
        <dbReference type="ARBA" id="ARBA00023212"/>
    </source>
</evidence>
<keyword evidence="6" id="KW-0206">Cytoskeleton</keyword>
<dbReference type="InterPro" id="IPR003959">
    <property type="entry name" value="ATPase_AAA_core"/>
</dbReference>
<dbReference type="Pfam" id="PF17862">
    <property type="entry name" value="AAA_lid_3"/>
    <property type="match status" value="1"/>
</dbReference>
<proteinExistence type="predicted"/>
<dbReference type="SMART" id="SM00382">
    <property type="entry name" value="AAA"/>
    <property type="match status" value="1"/>
</dbReference>
<dbReference type="EMBL" id="BNCP01000002">
    <property type="protein sequence ID" value="GIL70727.1"/>
    <property type="molecule type" value="Genomic_DNA"/>
</dbReference>
<dbReference type="EMBL" id="BNCQ01000005">
    <property type="protein sequence ID" value="GIL98453.1"/>
    <property type="molecule type" value="Genomic_DNA"/>
</dbReference>
<dbReference type="PANTHER" id="PTHR23074:SF78">
    <property type="entry name" value="KATANIN P60 ATPASE-CONTAINING SUBUNIT A-LIKE 2"/>
    <property type="match status" value="1"/>
</dbReference>
<keyword evidence="5" id="KW-0067">ATP-binding</keyword>
<dbReference type="AlphaFoldDB" id="A0A8J4DEF7"/>
<keyword evidence="3" id="KW-0493">Microtubule</keyword>
<dbReference type="GO" id="GO:0016887">
    <property type="term" value="F:ATP hydrolysis activity"/>
    <property type="evidence" value="ECO:0007669"/>
    <property type="project" value="InterPro"/>
</dbReference>
<evidence type="ECO:0000256" key="7">
    <source>
        <dbReference type="ARBA" id="ARBA00023235"/>
    </source>
</evidence>